<proteinExistence type="predicted"/>
<evidence type="ECO:0000313" key="2">
    <source>
        <dbReference type="Proteomes" id="UP000789342"/>
    </source>
</evidence>
<reference evidence="1" key="1">
    <citation type="submission" date="2021-06" db="EMBL/GenBank/DDBJ databases">
        <authorList>
            <person name="Kallberg Y."/>
            <person name="Tangrot J."/>
            <person name="Rosling A."/>
        </authorList>
    </citation>
    <scope>NUCLEOTIDE SEQUENCE</scope>
    <source>
        <strain evidence="1">CL551</strain>
    </source>
</reference>
<dbReference type="OrthoDB" id="2419903at2759"/>
<accession>A0A9N9EHL0</accession>
<name>A0A9N9EHL0_9GLOM</name>
<sequence length="388" mass="43936">MSFREFILNLIPSVSNMRIEQVATCTRSNCNRPVYIEADGYAHPYCSKTCASIYKANVGKCSNARCRKLKYVEADGKVFDYCGRTCAQFQKKCARNGCNRSRYIEPSKRKNYYLFCSPACYWKGSDSLVSTKISTLSTNNLDYIRIQREFSSALPQATILGILLLQMPSNIVKAHDALKGNMATSGSALYKMYHGTKSVCDPVNLISRKEPICQSGCGVCGIIREGNKTSYSRSGVNQMWFGRSPAVSIGYTSGSNKAIFCVDVISPSPPANFIIVNSNPQPHRTTRDYIFVPQIPYIFSSHRLHHHQEKPFFNVIGERTRNGLVVLTYFHCHEIYRLNLEEDSFELISERVPMQGLLPDREYKGLDISEMDDFFSERESIREILANV</sequence>
<dbReference type="EMBL" id="CAJVPV010013743">
    <property type="protein sequence ID" value="CAG8680022.1"/>
    <property type="molecule type" value="Genomic_DNA"/>
</dbReference>
<gene>
    <name evidence="1" type="ORF">AMORRO_LOCUS11204</name>
</gene>
<comment type="caution">
    <text evidence="1">The sequence shown here is derived from an EMBL/GenBank/DDBJ whole genome shotgun (WGS) entry which is preliminary data.</text>
</comment>
<evidence type="ECO:0000313" key="1">
    <source>
        <dbReference type="EMBL" id="CAG8680022.1"/>
    </source>
</evidence>
<dbReference type="Proteomes" id="UP000789342">
    <property type="component" value="Unassembled WGS sequence"/>
</dbReference>
<feature type="non-terminal residue" evidence="1">
    <location>
        <position position="1"/>
    </location>
</feature>
<keyword evidence="2" id="KW-1185">Reference proteome</keyword>
<dbReference type="AlphaFoldDB" id="A0A9N9EHL0"/>
<protein>
    <submittedName>
        <fullName evidence="1">1620_t:CDS:1</fullName>
    </submittedName>
</protein>
<organism evidence="1 2">
    <name type="scientific">Acaulospora morrowiae</name>
    <dbReference type="NCBI Taxonomy" id="94023"/>
    <lineage>
        <taxon>Eukaryota</taxon>
        <taxon>Fungi</taxon>
        <taxon>Fungi incertae sedis</taxon>
        <taxon>Mucoromycota</taxon>
        <taxon>Glomeromycotina</taxon>
        <taxon>Glomeromycetes</taxon>
        <taxon>Diversisporales</taxon>
        <taxon>Acaulosporaceae</taxon>
        <taxon>Acaulospora</taxon>
    </lineage>
</organism>